<feature type="region of interest" description="Disordered" evidence="2">
    <location>
        <begin position="49"/>
        <end position="76"/>
    </location>
</feature>
<evidence type="ECO:0000313" key="4">
    <source>
        <dbReference type="Proteomes" id="UP000282289"/>
    </source>
</evidence>
<reference evidence="3 4" key="1">
    <citation type="submission" date="2018-08" db="EMBL/GenBank/DDBJ databases">
        <title>Recombination of ecologically and evolutionarily significant loci maintains genetic cohesion in the Pseudomonas syringae species complex.</title>
        <authorList>
            <person name="Dillon M."/>
            <person name="Thakur S."/>
            <person name="Almeida R.N.D."/>
            <person name="Weir B.S."/>
            <person name="Guttman D.S."/>
        </authorList>
    </citation>
    <scope>NUCLEOTIDE SEQUENCE [LARGE SCALE GENOMIC DNA]</scope>
    <source>
        <strain evidence="3 4">ICMP 19589</strain>
    </source>
</reference>
<feature type="coiled-coil region" evidence="1">
    <location>
        <begin position="49"/>
        <end position="76"/>
    </location>
</feature>
<comment type="caution">
    <text evidence="3">The sequence shown here is derived from an EMBL/GenBank/DDBJ whole genome shotgun (WGS) entry which is preliminary data.</text>
</comment>
<dbReference type="Gene3D" id="1.10.287.1700">
    <property type="match status" value="1"/>
</dbReference>
<keyword evidence="1" id="KW-0175">Coiled coil</keyword>
<proteinExistence type="predicted"/>
<dbReference type="AlphaFoldDB" id="A0A7Z6Y070"/>
<evidence type="ECO:0000256" key="1">
    <source>
        <dbReference type="SAM" id="Coils"/>
    </source>
</evidence>
<accession>A0A7Z6Y070</accession>
<gene>
    <name evidence="3" type="ORF">ALQ15_114996</name>
</gene>
<name>A0A7Z6Y070_PSESF</name>
<sequence>MTMDDTLEDDPQRAALEQVIGLLTPLRQHRQASAERAHRHAQVELKSMLDHLSKTRASLDQERDNHKRRREGLSQEHLEKTISLNDIDRWHEKEKHMLDRLACIRQDVQQQQLRVAEQQALLEQKRLQAKASQRAVEKLACMEETLNEEG</sequence>
<evidence type="ECO:0000256" key="2">
    <source>
        <dbReference type="SAM" id="MobiDB-lite"/>
    </source>
</evidence>
<evidence type="ECO:0000313" key="3">
    <source>
        <dbReference type="EMBL" id="RMP84566.1"/>
    </source>
</evidence>
<dbReference type="InterPro" id="IPR053716">
    <property type="entry name" value="Flag_assembly_chemotaxis_eff"/>
</dbReference>
<protein>
    <submittedName>
        <fullName evidence="3">Type III secretion protein HrpO</fullName>
    </submittedName>
</protein>
<dbReference type="EMBL" id="RBQT01000009">
    <property type="protein sequence ID" value="RMP84566.1"/>
    <property type="molecule type" value="Genomic_DNA"/>
</dbReference>
<organism evidence="3 4">
    <name type="scientific">Pseudomonas syringae pv. actinidiae</name>
    <dbReference type="NCBI Taxonomy" id="103796"/>
    <lineage>
        <taxon>Bacteria</taxon>
        <taxon>Pseudomonadati</taxon>
        <taxon>Pseudomonadota</taxon>
        <taxon>Gammaproteobacteria</taxon>
        <taxon>Pseudomonadales</taxon>
        <taxon>Pseudomonadaceae</taxon>
        <taxon>Pseudomonas</taxon>
        <taxon>Pseudomonas syringae</taxon>
    </lineage>
</organism>
<dbReference type="Proteomes" id="UP000282289">
    <property type="component" value="Unassembled WGS sequence"/>
</dbReference>